<organism evidence="3 4">
    <name type="scientific">Claviceps pusilla</name>
    <dbReference type="NCBI Taxonomy" id="123648"/>
    <lineage>
        <taxon>Eukaryota</taxon>
        <taxon>Fungi</taxon>
        <taxon>Dikarya</taxon>
        <taxon>Ascomycota</taxon>
        <taxon>Pezizomycotina</taxon>
        <taxon>Sordariomycetes</taxon>
        <taxon>Hypocreomycetidae</taxon>
        <taxon>Hypocreales</taxon>
        <taxon>Clavicipitaceae</taxon>
        <taxon>Claviceps</taxon>
    </lineage>
</organism>
<gene>
    <name evidence="3" type="ORF">E4U43_000902</name>
</gene>
<keyword evidence="4" id="KW-1185">Reference proteome</keyword>
<evidence type="ECO:0000256" key="1">
    <source>
        <dbReference type="SAM" id="MobiDB-lite"/>
    </source>
</evidence>
<dbReference type="AlphaFoldDB" id="A0A9P7NB41"/>
<name>A0A9P7NB41_9HYPO</name>
<evidence type="ECO:0008006" key="5">
    <source>
        <dbReference type="Google" id="ProtNLM"/>
    </source>
</evidence>
<dbReference type="Gene3D" id="1.10.530.10">
    <property type="match status" value="1"/>
</dbReference>
<evidence type="ECO:0000313" key="4">
    <source>
        <dbReference type="Proteomes" id="UP000748025"/>
    </source>
</evidence>
<dbReference type="EMBL" id="SRPW01001275">
    <property type="protein sequence ID" value="KAG6003536.1"/>
    <property type="molecule type" value="Genomic_DNA"/>
</dbReference>
<dbReference type="OrthoDB" id="1193027at2759"/>
<feature type="signal peptide" evidence="2">
    <location>
        <begin position="1"/>
        <end position="17"/>
    </location>
</feature>
<feature type="chain" id="PRO_5040303224" description="Glycoside hydrolase" evidence="2">
    <location>
        <begin position="18"/>
        <end position="310"/>
    </location>
</feature>
<accession>A0A9P7NB41</accession>
<evidence type="ECO:0000256" key="2">
    <source>
        <dbReference type="SAM" id="SignalP"/>
    </source>
</evidence>
<feature type="region of interest" description="Disordered" evidence="1">
    <location>
        <begin position="28"/>
        <end position="60"/>
    </location>
</feature>
<dbReference type="Proteomes" id="UP000748025">
    <property type="component" value="Unassembled WGS sequence"/>
</dbReference>
<evidence type="ECO:0000313" key="3">
    <source>
        <dbReference type="EMBL" id="KAG6003536.1"/>
    </source>
</evidence>
<reference evidence="3" key="1">
    <citation type="journal article" date="2020" name="bioRxiv">
        <title>Whole genome comparisons of ergot fungi reveals the divergence and evolution of species within the genus Claviceps are the result of varying mechanisms driving genome evolution and host range expansion.</title>
        <authorList>
            <person name="Wyka S.A."/>
            <person name="Mondo S.J."/>
            <person name="Liu M."/>
            <person name="Dettman J."/>
            <person name="Nalam V."/>
            <person name="Broders K.D."/>
        </authorList>
    </citation>
    <scope>NUCLEOTIDE SEQUENCE</scope>
    <source>
        <strain evidence="3">CCC 602</strain>
    </source>
</reference>
<sequence length="310" mass="34313">MLFKLVFAAFLIRSACAVPWPPRAVLDDADSTSRALSGKEPNRGRLMPPTPGRSTLERRERGERVRLEEAATYEAYNITDGAGDGVDKYTMYWGTGTTSEGWPDKSAWVSFENMFENNREQMYKSCREEHPPQRDNTESELMAVYDGIQRAAMASGVDHRFILAIMMEESRGCVRSPTVDYGARRPGLMQDHNGHATCNEKGVVQYPCPADMIDEMILEAVSGTRTGEGLAGCLNQVATGDVSDFYKAARVYNSGFISPTLQLKDGPKRHCYASNIANRLTGWIEAPSKCTCDIDPYKCGIVDHRSGPTA</sequence>
<keyword evidence="2" id="KW-0732">Signal</keyword>
<comment type="caution">
    <text evidence="3">The sequence shown here is derived from an EMBL/GenBank/DDBJ whole genome shotgun (WGS) entry which is preliminary data.</text>
</comment>
<protein>
    <recommendedName>
        <fullName evidence="5">Glycoside hydrolase</fullName>
    </recommendedName>
</protein>
<proteinExistence type="predicted"/>